<dbReference type="InterPro" id="IPR010016">
    <property type="entry name" value="PxpB"/>
</dbReference>
<protein>
    <submittedName>
        <fullName evidence="5">5-oxoprolinase subunit PxpB</fullName>
        <ecNumber evidence="5">3.5.2.9</ecNumber>
    </submittedName>
</protein>
<dbReference type="SMART" id="SM00796">
    <property type="entry name" value="AHS1"/>
    <property type="match status" value="1"/>
</dbReference>
<accession>A0ABY9E9I6</accession>
<evidence type="ECO:0000256" key="3">
    <source>
        <dbReference type="ARBA" id="ARBA00022840"/>
    </source>
</evidence>
<keyword evidence="6" id="KW-1185">Reference proteome</keyword>
<dbReference type="Proteomes" id="UP001321520">
    <property type="component" value="Chromosome"/>
</dbReference>
<dbReference type="NCBIfam" id="TIGR00370">
    <property type="entry name" value="5-oxoprolinase subunit PxpB"/>
    <property type="match status" value="1"/>
</dbReference>
<dbReference type="Gene3D" id="2.40.100.10">
    <property type="entry name" value="Cyclophilin-like"/>
    <property type="match status" value="1"/>
</dbReference>
<reference evidence="5 6" key="1">
    <citation type="submission" date="2022-05" db="EMBL/GenBank/DDBJ databases">
        <title>Microbulbifer sp. nov., isolated from sponge.</title>
        <authorList>
            <person name="Gao L."/>
        </authorList>
    </citation>
    <scope>NUCLEOTIDE SEQUENCE [LARGE SCALE GENOMIC DNA]</scope>
    <source>
        <strain evidence="5 6">MI-G</strain>
    </source>
</reference>
<gene>
    <name evidence="5" type="primary">pxpB</name>
    <name evidence="5" type="ORF">M8T91_15800</name>
</gene>
<evidence type="ECO:0000256" key="2">
    <source>
        <dbReference type="ARBA" id="ARBA00022801"/>
    </source>
</evidence>
<dbReference type="EC" id="3.5.2.9" evidence="5"/>
<dbReference type="InterPro" id="IPR029000">
    <property type="entry name" value="Cyclophilin-like_dom_sf"/>
</dbReference>
<dbReference type="GO" id="GO:0017168">
    <property type="term" value="F:5-oxoprolinase (ATP-hydrolyzing) activity"/>
    <property type="evidence" value="ECO:0007669"/>
    <property type="project" value="UniProtKB-EC"/>
</dbReference>
<dbReference type="Pfam" id="PF02682">
    <property type="entry name" value="CT_C_D"/>
    <property type="match status" value="1"/>
</dbReference>
<evidence type="ECO:0000259" key="4">
    <source>
        <dbReference type="SMART" id="SM00796"/>
    </source>
</evidence>
<keyword evidence="1" id="KW-0547">Nucleotide-binding</keyword>
<organism evidence="5 6">
    <name type="scientific">Microbulbifer spongiae</name>
    <dbReference type="NCBI Taxonomy" id="2944933"/>
    <lineage>
        <taxon>Bacteria</taxon>
        <taxon>Pseudomonadati</taxon>
        <taxon>Pseudomonadota</taxon>
        <taxon>Gammaproteobacteria</taxon>
        <taxon>Cellvibrionales</taxon>
        <taxon>Microbulbiferaceae</taxon>
        <taxon>Microbulbifer</taxon>
    </lineage>
</organism>
<dbReference type="InterPro" id="IPR003833">
    <property type="entry name" value="CT_C_D"/>
</dbReference>
<keyword evidence="2 5" id="KW-0378">Hydrolase</keyword>
<dbReference type="SUPFAM" id="SSF50891">
    <property type="entry name" value="Cyclophilin-like"/>
    <property type="match status" value="1"/>
</dbReference>
<dbReference type="EMBL" id="CP098023">
    <property type="protein sequence ID" value="WKD49347.1"/>
    <property type="molecule type" value="Genomic_DNA"/>
</dbReference>
<evidence type="ECO:0000313" key="5">
    <source>
        <dbReference type="EMBL" id="WKD49347.1"/>
    </source>
</evidence>
<dbReference type="PANTHER" id="PTHR34698">
    <property type="entry name" value="5-OXOPROLINASE SUBUNIT B"/>
    <property type="match status" value="1"/>
</dbReference>
<evidence type="ECO:0000313" key="6">
    <source>
        <dbReference type="Proteomes" id="UP001321520"/>
    </source>
</evidence>
<keyword evidence="3" id="KW-0067">ATP-binding</keyword>
<dbReference type="Gene3D" id="3.30.1360.40">
    <property type="match status" value="1"/>
</dbReference>
<dbReference type="RefSeq" id="WP_301415137.1">
    <property type="nucleotide sequence ID" value="NZ_CP098023.1"/>
</dbReference>
<name>A0ABY9E9I6_9GAMM</name>
<proteinExistence type="predicted"/>
<sequence>MANGDCALDICFASPPSEDLSRCIIGIRQSIQKRDFPGLVDLIPAYQCLTITFDPLTCDRRLLTQQLIELAQGVIESPPRLSRKPRTISIPVCYEEVFAPDMHTVSEYTKLSREEIIALHTHPPYLVHMLGFSPGFLYLGGLDPQLHCPRKHTPRLRISAGAVGIGGSQTGVYPQATPGGWQIIGQTPISLFHPASDTPCIAEPLDIVKFHPVDITQFEAIRQSYPRAKYREKR</sequence>
<feature type="domain" description="Carboxyltransferase" evidence="4">
    <location>
        <begin position="4"/>
        <end position="202"/>
    </location>
</feature>
<evidence type="ECO:0000256" key="1">
    <source>
        <dbReference type="ARBA" id="ARBA00022741"/>
    </source>
</evidence>
<dbReference type="SUPFAM" id="SSF160467">
    <property type="entry name" value="PH0987 N-terminal domain-like"/>
    <property type="match status" value="1"/>
</dbReference>
<dbReference type="PANTHER" id="PTHR34698:SF2">
    <property type="entry name" value="5-OXOPROLINASE SUBUNIT B"/>
    <property type="match status" value="1"/>
</dbReference>